<dbReference type="Pfam" id="PF17179">
    <property type="entry name" value="Fer4_22"/>
    <property type="match status" value="1"/>
</dbReference>
<feature type="domain" description="4Fe-4S ferredoxin-type" evidence="4">
    <location>
        <begin position="296"/>
        <end position="324"/>
    </location>
</feature>
<dbReference type="InterPro" id="IPR017900">
    <property type="entry name" value="4Fe4S_Fe_S_CS"/>
</dbReference>
<dbReference type="Gene3D" id="1.10.1060.10">
    <property type="entry name" value="Alpha-helical ferredoxin"/>
    <property type="match status" value="1"/>
</dbReference>
<organism evidence="5 6">
    <name type="scientific">Candidatus Weimeria bifida</name>
    <dbReference type="NCBI Taxonomy" id="2599074"/>
    <lineage>
        <taxon>Bacteria</taxon>
        <taxon>Bacillati</taxon>
        <taxon>Bacillota</taxon>
        <taxon>Clostridia</taxon>
        <taxon>Lachnospirales</taxon>
        <taxon>Lachnospiraceae</taxon>
        <taxon>Candidatus Weimeria</taxon>
    </lineage>
</organism>
<dbReference type="SUPFAM" id="SSF46548">
    <property type="entry name" value="alpha-helical ferredoxin"/>
    <property type="match status" value="1"/>
</dbReference>
<accession>A0A6N7J005</accession>
<keyword evidence="1" id="KW-0479">Metal-binding</keyword>
<dbReference type="GO" id="GO:0046872">
    <property type="term" value="F:metal ion binding"/>
    <property type="evidence" value="ECO:0007669"/>
    <property type="project" value="UniProtKB-KW"/>
</dbReference>
<feature type="domain" description="4Fe-4S ferredoxin-type" evidence="4">
    <location>
        <begin position="213"/>
        <end position="245"/>
    </location>
</feature>
<sequence>MGYVVSKEAFDQVLQKLGEKYRLYAPVRKVGEGRFTDTDVVRYDFVNRLEDMELDAKSDYAFKEILTPLSQTLFFFTEGETKEADMDISDAIVFLRACDLHAVKSLDDIYLRNRFEDPFYKKIREHIKFALIGCASSFENCFCVDMGTNVAPDDYIFSIDAAGDQVKSAVCSDEVAEIFESISAKKEDVTPAHVTENPVHVEIPDQIPNSIFKSDIWDEYSSRCIGCGRCNIVCPTCTCFTMQDTFYSENGKVGERRRVAASCMINGYTNVAGGGQYRKSQGERMRFKVLHKISDHKKRFGHNMCVGCGRCDDVCPEYIKFSNIINKVDNAVEEEGR</sequence>
<evidence type="ECO:0000313" key="6">
    <source>
        <dbReference type="Proteomes" id="UP000460257"/>
    </source>
</evidence>
<keyword evidence="2" id="KW-0408">Iron</keyword>
<evidence type="ECO:0000256" key="2">
    <source>
        <dbReference type="ARBA" id="ARBA00023004"/>
    </source>
</evidence>
<dbReference type="InterPro" id="IPR017896">
    <property type="entry name" value="4Fe4S_Fe-S-bd"/>
</dbReference>
<dbReference type="InterPro" id="IPR009051">
    <property type="entry name" value="Helical_ferredxn"/>
</dbReference>
<reference evidence="5" key="1">
    <citation type="journal article" date="2020" name="Appl. Environ. Microbiol.">
        <title>Medium-Chain Fatty Acid Synthesis by 'Candidatus Weimeria bifida' gen. nov., sp. nov., and 'Candidatus Pseudoramibacter fermentans' sp. nov.</title>
        <authorList>
            <person name="Scarborough M.J."/>
            <person name="Myers K.S."/>
            <person name="Donohue T.J."/>
            <person name="Noguera D.R."/>
        </authorList>
    </citation>
    <scope>NUCLEOTIDE SEQUENCE</scope>
    <source>
        <strain evidence="5">LCO1.1</strain>
    </source>
</reference>
<dbReference type="PROSITE" id="PS00198">
    <property type="entry name" value="4FE4S_FER_1"/>
    <property type="match status" value="2"/>
</dbReference>
<dbReference type="PANTHER" id="PTHR40447">
    <property type="entry name" value="ANAEROBIC SULFITE REDUCTASE SUBUNIT A"/>
    <property type="match status" value="1"/>
</dbReference>
<evidence type="ECO:0000259" key="4">
    <source>
        <dbReference type="PROSITE" id="PS51379"/>
    </source>
</evidence>
<dbReference type="EMBL" id="VOGC01000002">
    <property type="protein sequence ID" value="MQN00937.1"/>
    <property type="molecule type" value="Genomic_DNA"/>
</dbReference>
<keyword evidence="3" id="KW-0411">Iron-sulfur</keyword>
<evidence type="ECO:0000256" key="3">
    <source>
        <dbReference type="ARBA" id="ARBA00023014"/>
    </source>
</evidence>
<dbReference type="PANTHER" id="PTHR40447:SF1">
    <property type="entry name" value="ANAEROBIC SULFITE REDUCTASE SUBUNIT A"/>
    <property type="match status" value="1"/>
</dbReference>
<keyword evidence="6" id="KW-1185">Reference proteome</keyword>
<comment type="caution">
    <text evidence="5">The sequence shown here is derived from an EMBL/GenBank/DDBJ whole genome shotgun (WGS) entry which is preliminary data.</text>
</comment>
<protein>
    <submittedName>
        <fullName evidence="5">Anaerobic sulfite reductase subunit A</fullName>
    </submittedName>
</protein>
<evidence type="ECO:0000256" key="1">
    <source>
        <dbReference type="ARBA" id="ARBA00022723"/>
    </source>
</evidence>
<dbReference type="InterPro" id="IPR014259">
    <property type="entry name" value="Sulphite_reductase_A"/>
</dbReference>
<dbReference type="GO" id="GO:0051536">
    <property type="term" value="F:iron-sulfur cluster binding"/>
    <property type="evidence" value="ECO:0007669"/>
    <property type="project" value="UniProtKB-KW"/>
</dbReference>
<name>A0A6N7J005_9FIRM</name>
<proteinExistence type="predicted"/>
<evidence type="ECO:0000313" key="5">
    <source>
        <dbReference type="EMBL" id="MQN00937.1"/>
    </source>
</evidence>
<dbReference type="AlphaFoldDB" id="A0A6N7J005"/>
<dbReference type="PROSITE" id="PS51379">
    <property type="entry name" value="4FE4S_FER_2"/>
    <property type="match status" value="2"/>
</dbReference>
<dbReference type="NCBIfam" id="TIGR02910">
    <property type="entry name" value="sulfite_red_A"/>
    <property type="match status" value="1"/>
</dbReference>
<gene>
    <name evidence="5" type="primary">asrA</name>
    <name evidence="5" type="ORF">FRC54_02945</name>
</gene>
<dbReference type="Proteomes" id="UP000460257">
    <property type="component" value="Unassembled WGS sequence"/>
</dbReference>